<feature type="chain" id="PRO_5042897775" evidence="1">
    <location>
        <begin position="22"/>
        <end position="157"/>
    </location>
</feature>
<reference evidence="2 3" key="1">
    <citation type="journal article" date="2023" name="PLoS ONE">
        <title>Cytospora paraplurivora sp. nov. isolated from orchards with fruit tree decline syndrome in Ontario, Canada.</title>
        <authorList>
            <person name="Ilyukhin E."/>
            <person name="Nguyen H.D.T."/>
            <person name="Castle A.J."/>
            <person name="Ellouze W."/>
        </authorList>
    </citation>
    <scope>NUCLEOTIDE SEQUENCE [LARGE SCALE GENOMIC DNA]</scope>
    <source>
        <strain evidence="2 3">FDS-564</strain>
    </source>
</reference>
<dbReference type="Proteomes" id="UP001320245">
    <property type="component" value="Unassembled WGS sequence"/>
</dbReference>
<dbReference type="AlphaFoldDB" id="A0AAN9YCP2"/>
<sequence>MLIFTLILTVLAAAFMGGANAASNATNGTIVTNVTLPLDVPAPTKIDCNIPSYNWAGVNAIDDGINYLNGLKGDATLGHQPGGGWCWRYSCSYDSGIYGCNDAQEDVQVPWTGISYYASQIKKDCTFHGPVGMAIQGQAWSGEGWNIIIGLHKGEHC</sequence>
<evidence type="ECO:0000313" key="2">
    <source>
        <dbReference type="EMBL" id="KAK7731102.1"/>
    </source>
</evidence>
<dbReference type="PANTHER" id="PTHR35605:SF1">
    <property type="entry name" value="ECP2 EFFECTOR PROTEIN DOMAIN-CONTAINING PROTEIN-RELATED"/>
    <property type="match status" value="1"/>
</dbReference>
<evidence type="ECO:0000256" key="1">
    <source>
        <dbReference type="SAM" id="SignalP"/>
    </source>
</evidence>
<feature type="signal peptide" evidence="1">
    <location>
        <begin position="1"/>
        <end position="21"/>
    </location>
</feature>
<accession>A0AAN9YCP2</accession>
<comment type="caution">
    <text evidence="2">The sequence shown here is derived from an EMBL/GenBank/DDBJ whole genome shotgun (WGS) entry which is preliminary data.</text>
</comment>
<keyword evidence="1" id="KW-0732">Signal</keyword>
<name>A0AAN9YCP2_9PEZI</name>
<dbReference type="PANTHER" id="PTHR35605">
    <property type="entry name" value="ECP2 EFFECTOR PROTEIN DOMAIN-CONTAINING PROTEIN-RELATED"/>
    <property type="match status" value="1"/>
</dbReference>
<gene>
    <name evidence="2" type="ORF">SLS53_008820</name>
</gene>
<evidence type="ECO:0000313" key="3">
    <source>
        <dbReference type="Proteomes" id="UP001320245"/>
    </source>
</evidence>
<protein>
    <submittedName>
        <fullName evidence="2">Uncharacterized protein</fullName>
    </submittedName>
</protein>
<dbReference type="EMBL" id="JAJSPL020000057">
    <property type="protein sequence ID" value="KAK7731102.1"/>
    <property type="molecule type" value="Genomic_DNA"/>
</dbReference>
<keyword evidence="3" id="KW-1185">Reference proteome</keyword>
<organism evidence="2 3">
    <name type="scientific">Cytospora paraplurivora</name>
    <dbReference type="NCBI Taxonomy" id="2898453"/>
    <lineage>
        <taxon>Eukaryota</taxon>
        <taxon>Fungi</taxon>
        <taxon>Dikarya</taxon>
        <taxon>Ascomycota</taxon>
        <taxon>Pezizomycotina</taxon>
        <taxon>Sordariomycetes</taxon>
        <taxon>Sordariomycetidae</taxon>
        <taxon>Diaporthales</taxon>
        <taxon>Cytosporaceae</taxon>
        <taxon>Cytospora</taxon>
    </lineage>
</organism>
<proteinExistence type="predicted"/>